<feature type="compositionally biased region" description="Gly residues" evidence="1">
    <location>
        <begin position="45"/>
        <end position="54"/>
    </location>
</feature>
<keyword evidence="3" id="KW-1185">Reference proteome</keyword>
<gene>
    <name evidence="2" type="ORF">WJX81_007372</name>
</gene>
<protein>
    <submittedName>
        <fullName evidence="2">Uncharacterized protein</fullName>
    </submittedName>
</protein>
<evidence type="ECO:0000313" key="2">
    <source>
        <dbReference type="EMBL" id="KAK9839867.1"/>
    </source>
</evidence>
<dbReference type="EMBL" id="JALJOU010000014">
    <property type="protein sequence ID" value="KAK9839867.1"/>
    <property type="molecule type" value="Genomic_DNA"/>
</dbReference>
<dbReference type="Proteomes" id="UP001445335">
    <property type="component" value="Unassembled WGS sequence"/>
</dbReference>
<sequence length="99" mass="10405">MRVLVQKMLKTNKEARAPKRLPAPDKAAVLPKLPDGGERARQERGSGGGGGGGALAVVDLTGEPRSVVDPLLQESCDLTGEAGPVWSTRRARPLDLGRP</sequence>
<accession>A0AAW1S2M2</accession>
<proteinExistence type="predicted"/>
<reference evidence="2 3" key="1">
    <citation type="journal article" date="2024" name="Nat. Commun.">
        <title>Phylogenomics reveals the evolutionary origins of lichenization in chlorophyte algae.</title>
        <authorList>
            <person name="Puginier C."/>
            <person name="Libourel C."/>
            <person name="Otte J."/>
            <person name="Skaloud P."/>
            <person name="Haon M."/>
            <person name="Grisel S."/>
            <person name="Petersen M."/>
            <person name="Berrin J.G."/>
            <person name="Delaux P.M."/>
            <person name="Dal Grande F."/>
            <person name="Keller J."/>
        </authorList>
    </citation>
    <scope>NUCLEOTIDE SEQUENCE [LARGE SCALE GENOMIC DNA]</scope>
    <source>
        <strain evidence="2 3">SAG 245.80</strain>
    </source>
</reference>
<evidence type="ECO:0000256" key="1">
    <source>
        <dbReference type="SAM" id="MobiDB-lite"/>
    </source>
</evidence>
<feature type="region of interest" description="Disordered" evidence="1">
    <location>
        <begin position="10"/>
        <end position="56"/>
    </location>
</feature>
<dbReference type="AlphaFoldDB" id="A0AAW1S2M2"/>
<organism evidence="2 3">
    <name type="scientific">Elliptochloris bilobata</name>
    <dbReference type="NCBI Taxonomy" id="381761"/>
    <lineage>
        <taxon>Eukaryota</taxon>
        <taxon>Viridiplantae</taxon>
        <taxon>Chlorophyta</taxon>
        <taxon>core chlorophytes</taxon>
        <taxon>Trebouxiophyceae</taxon>
        <taxon>Trebouxiophyceae incertae sedis</taxon>
        <taxon>Elliptochloris clade</taxon>
        <taxon>Elliptochloris</taxon>
    </lineage>
</organism>
<evidence type="ECO:0000313" key="3">
    <source>
        <dbReference type="Proteomes" id="UP001445335"/>
    </source>
</evidence>
<feature type="compositionally biased region" description="Basic and acidic residues" evidence="1">
    <location>
        <begin position="35"/>
        <end position="44"/>
    </location>
</feature>
<name>A0AAW1S2M2_9CHLO</name>
<comment type="caution">
    <text evidence="2">The sequence shown here is derived from an EMBL/GenBank/DDBJ whole genome shotgun (WGS) entry which is preliminary data.</text>
</comment>